<evidence type="ECO:0000256" key="8">
    <source>
        <dbReference type="ARBA" id="ARBA00023080"/>
    </source>
</evidence>
<evidence type="ECO:0000313" key="10">
    <source>
        <dbReference type="Proteomes" id="UP001165085"/>
    </source>
</evidence>
<dbReference type="EMBL" id="BRXY01000150">
    <property type="protein sequence ID" value="GMH71623.1"/>
    <property type="molecule type" value="Genomic_DNA"/>
</dbReference>
<gene>
    <name evidence="9" type="ORF">TrST_g1389</name>
</gene>
<evidence type="ECO:0000256" key="3">
    <source>
        <dbReference type="ARBA" id="ARBA00012643"/>
    </source>
</evidence>
<evidence type="ECO:0000313" key="9">
    <source>
        <dbReference type="EMBL" id="GMH71623.1"/>
    </source>
</evidence>
<keyword evidence="7" id="KW-0460">Magnesium</keyword>
<dbReference type="Pfam" id="PF05822">
    <property type="entry name" value="UMPH-1"/>
    <property type="match status" value="1"/>
</dbReference>
<keyword evidence="4" id="KW-0479">Metal-binding</keyword>
<dbReference type="EC" id="3.1.3.5" evidence="3"/>
<dbReference type="OrthoDB" id="10014216at2759"/>
<dbReference type="GO" id="GO:0008253">
    <property type="term" value="F:5'-nucleotidase activity"/>
    <property type="evidence" value="ECO:0007669"/>
    <property type="project" value="UniProtKB-EC"/>
</dbReference>
<dbReference type="GO" id="GO:0000166">
    <property type="term" value="F:nucleotide binding"/>
    <property type="evidence" value="ECO:0007669"/>
    <property type="project" value="UniProtKB-KW"/>
</dbReference>
<evidence type="ECO:0000256" key="2">
    <source>
        <dbReference type="ARBA" id="ARBA00008389"/>
    </source>
</evidence>
<reference evidence="10" key="1">
    <citation type="journal article" date="2023" name="Commun. Biol.">
        <title>Genome analysis of Parmales, the sister group of diatoms, reveals the evolutionary specialization of diatoms from phago-mixotrophs to photoautotrophs.</title>
        <authorList>
            <person name="Ban H."/>
            <person name="Sato S."/>
            <person name="Yoshikawa S."/>
            <person name="Yamada K."/>
            <person name="Nakamura Y."/>
            <person name="Ichinomiya M."/>
            <person name="Sato N."/>
            <person name="Blanc-Mathieu R."/>
            <person name="Endo H."/>
            <person name="Kuwata A."/>
            <person name="Ogata H."/>
        </authorList>
    </citation>
    <scope>NUCLEOTIDE SEQUENCE [LARGE SCALE GENOMIC DNA]</scope>
    <source>
        <strain evidence="10">NIES 3701</strain>
    </source>
</reference>
<dbReference type="Proteomes" id="UP001165085">
    <property type="component" value="Unassembled WGS sequence"/>
</dbReference>
<dbReference type="AlphaFoldDB" id="A0A9W7ECV1"/>
<accession>A0A9W7ECV1</accession>
<comment type="similarity">
    <text evidence="2">Belongs to the pyrimidine 5'-nucleotidase family.</text>
</comment>
<proteinExistence type="inferred from homology"/>
<keyword evidence="10" id="KW-1185">Reference proteome</keyword>
<protein>
    <recommendedName>
        <fullName evidence="3">5'-nucleotidase</fullName>
        <ecNumber evidence="3">3.1.3.5</ecNumber>
    </recommendedName>
</protein>
<dbReference type="GO" id="GO:0000287">
    <property type="term" value="F:magnesium ion binding"/>
    <property type="evidence" value="ECO:0007669"/>
    <property type="project" value="InterPro"/>
</dbReference>
<comment type="caution">
    <text evidence="9">The sequence shown here is derived from an EMBL/GenBank/DDBJ whole genome shotgun (WGS) entry which is preliminary data.</text>
</comment>
<keyword evidence="5" id="KW-0547">Nucleotide-binding</keyword>
<dbReference type="InterPro" id="IPR006434">
    <property type="entry name" value="Pyrimidine_nucleotidase_eu"/>
</dbReference>
<dbReference type="PANTHER" id="PTHR13045">
    <property type="entry name" value="5'-NUCLEOTIDASE"/>
    <property type="match status" value="1"/>
</dbReference>
<sequence>MVWSDEGVLVDFEDSEESGHGLIHMYNKNVTRAPEGWQEDVENVLVLGDSTGDATMADGGKDFRAVLKVGFCNDLTEEKATRYEEHFDIVVDGREGFGFVKEMISSIVRE</sequence>
<dbReference type="SUPFAM" id="SSF56784">
    <property type="entry name" value="HAD-like"/>
    <property type="match status" value="1"/>
</dbReference>
<evidence type="ECO:0000256" key="4">
    <source>
        <dbReference type="ARBA" id="ARBA00022723"/>
    </source>
</evidence>
<dbReference type="Gene3D" id="3.40.50.1000">
    <property type="entry name" value="HAD superfamily/HAD-like"/>
    <property type="match status" value="1"/>
</dbReference>
<dbReference type="GO" id="GO:0009117">
    <property type="term" value="P:nucleotide metabolic process"/>
    <property type="evidence" value="ECO:0007669"/>
    <property type="project" value="UniProtKB-KW"/>
</dbReference>
<evidence type="ECO:0000256" key="1">
    <source>
        <dbReference type="ARBA" id="ARBA00000815"/>
    </source>
</evidence>
<comment type="catalytic activity">
    <reaction evidence="1">
        <text>a ribonucleoside 5'-phosphate + H2O = a ribonucleoside + phosphate</text>
        <dbReference type="Rhea" id="RHEA:12484"/>
        <dbReference type="ChEBI" id="CHEBI:15377"/>
        <dbReference type="ChEBI" id="CHEBI:18254"/>
        <dbReference type="ChEBI" id="CHEBI:43474"/>
        <dbReference type="ChEBI" id="CHEBI:58043"/>
        <dbReference type="EC" id="3.1.3.5"/>
    </reaction>
</comment>
<evidence type="ECO:0000256" key="5">
    <source>
        <dbReference type="ARBA" id="ARBA00022741"/>
    </source>
</evidence>
<dbReference type="InterPro" id="IPR023214">
    <property type="entry name" value="HAD_sf"/>
</dbReference>
<dbReference type="GO" id="GO:0005737">
    <property type="term" value="C:cytoplasm"/>
    <property type="evidence" value="ECO:0007669"/>
    <property type="project" value="InterPro"/>
</dbReference>
<name>A0A9W7ECV1_9STRA</name>
<dbReference type="PANTHER" id="PTHR13045:SF0">
    <property type="entry name" value="7-METHYLGUANOSINE PHOSPHATE-SPECIFIC 5'-NUCLEOTIDASE"/>
    <property type="match status" value="1"/>
</dbReference>
<dbReference type="InterPro" id="IPR036412">
    <property type="entry name" value="HAD-like_sf"/>
</dbReference>
<evidence type="ECO:0000256" key="7">
    <source>
        <dbReference type="ARBA" id="ARBA00022842"/>
    </source>
</evidence>
<keyword evidence="8" id="KW-0546">Nucleotide metabolism</keyword>
<keyword evidence="6" id="KW-0378">Hydrolase</keyword>
<organism evidence="9 10">
    <name type="scientific">Triparma strigata</name>
    <dbReference type="NCBI Taxonomy" id="1606541"/>
    <lineage>
        <taxon>Eukaryota</taxon>
        <taxon>Sar</taxon>
        <taxon>Stramenopiles</taxon>
        <taxon>Ochrophyta</taxon>
        <taxon>Bolidophyceae</taxon>
        <taxon>Parmales</taxon>
        <taxon>Triparmaceae</taxon>
        <taxon>Triparma</taxon>
    </lineage>
</organism>
<evidence type="ECO:0000256" key="6">
    <source>
        <dbReference type="ARBA" id="ARBA00022801"/>
    </source>
</evidence>